<dbReference type="Pfam" id="PF17766">
    <property type="entry name" value="fn3_6"/>
    <property type="match status" value="1"/>
</dbReference>
<evidence type="ECO:0000313" key="12">
    <source>
        <dbReference type="EMBL" id="EFJ14181.1"/>
    </source>
</evidence>
<dbReference type="Gene3D" id="3.40.50.200">
    <property type="entry name" value="Peptidase S8/S53 domain"/>
    <property type="match status" value="1"/>
</dbReference>
<dbReference type="InterPro" id="IPR034197">
    <property type="entry name" value="Peptidases_S8_3"/>
</dbReference>
<dbReference type="FunFam" id="3.30.70.80:FF:000002">
    <property type="entry name" value="Subtilisin-like protease SBT5.3"/>
    <property type="match status" value="1"/>
</dbReference>
<dbReference type="InterPro" id="IPR036852">
    <property type="entry name" value="Peptidase_S8/S53_dom_sf"/>
</dbReference>
<feature type="active site" description="Charge relay system" evidence="6 7">
    <location>
        <position position="201"/>
    </location>
</feature>
<feature type="active site" description="Charge relay system" evidence="6 7">
    <location>
        <position position="519"/>
    </location>
</feature>
<dbReference type="PANTHER" id="PTHR10795">
    <property type="entry name" value="PROPROTEIN CONVERTASE SUBTILISIN/KEXIN"/>
    <property type="match status" value="1"/>
</dbReference>
<sequence>MAPLIAFLILLAQIQCLMGEVYIVYMGKKTVEDHELVTKSHHETLASVLGSEDLAKRAILYSYRHGFSGFAADMNPGHAKALSKMPGVVSVFRSKKMKLHTTHSWDFLGLDVMKPKGILQESGFGVDVIVGVVDSGVWPEAESFNDKSMPAVPTRWKGICQIGENFTASNCNRKLIGARYFDQSVDPSVDDYRSPRDKNSHGTHTSSTAVGRLVYGASDDEFGSGIARGGAPMARLAMYKLYEESSSFEADIISAIDYAIHDGVDILSISAGVDNTYDYNTDGIAIAAFHAVQNGILVVASGGNSGPYPSTITNTAPWILSVGASTIDRGFYAKIVLPDNATSCQATPSQHRTGSEVGLHGIASGEDGYCTEARLNGTTLRGKYVLCFASSAELPVDLDAIEKAGATGIIITDTFGLISITGNLSLPIFVVPSACGVQLLGHRSHEKSSTIYIHPPETVTGIGPAPAVATFSARGPNPISPDILKPDIIAPGVDIIAAIPPKSHSSSSAKSFGAMSGTSMSCPHVSGVAALLKSLHPDWSPSAIKSAIMTTAWNMDNTRDIITDSYTLSYSNPFGYGAGHINPTKAADPGLVYVTTPQDYALFCCSLGSICKIEHSKCSSQTLAATELNYPSITISNLVGAKTVKRVVTNVGTPYSSYRAIVEEPHSVKVTVKPDILHFNSSGTKLLYEITFEAAKIVRSVGHYAFGSITWSDGVHYVRSPISVQVNDFIRA</sequence>
<dbReference type="InterPro" id="IPR037045">
    <property type="entry name" value="S8pro/Inhibitor_I9_sf"/>
</dbReference>
<dbReference type="HOGENOM" id="CLU_000625_4_2_1"/>
<evidence type="ECO:0000259" key="10">
    <source>
        <dbReference type="Pfam" id="PF05922"/>
    </source>
</evidence>
<evidence type="ECO:0000256" key="3">
    <source>
        <dbReference type="ARBA" id="ARBA00022729"/>
    </source>
</evidence>
<reference evidence="12 13" key="1">
    <citation type="journal article" date="2011" name="Science">
        <title>The Selaginella genome identifies genetic changes associated with the evolution of vascular plants.</title>
        <authorList>
            <person name="Banks J.A."/>
            <person name="Nishiyama T."/>
            <person name="Hasebe M."/>
            <person name="Bowman J.L."/>
            <person name="Gribskov M."/>
            <person name="dePamphilis C."/>
            <person name="Albert V.A."/>
            <person name="Aono N."/>
            <person name="Aoyama T."/>
            <person name="Ambrose B.A."/>
            <person name="Ashton N.W."/>
            <person name="Axtell M.J."/>
            <person name="Barker E."/>
            <person name="Barker M.S."/>
            <person name="Bennetzen J.L."/>
            <person name="Bonawitz N.D."/>
            <person name="Chapple C."/>
            <person name="Cheng C."/>
            <person name="Correa L.G."/>
            <person name="Dacre M."/>
            <person name="DeBarry J."/>
            <person name="Dreyer I."/>
            <person name="Elias M."/>
            <person name="Engstrom E.M."/>
            <person name="Estelle M."/>
            <person name="Feng L."/>
            <person name="Finet C."/>
            <person name="Floyd S.K."/>
            <person name="Frommer W.B."/>
            <person name="Fujita T."/>
            <person name="Gramzow L."/>
            <person name="Gutensohn M."/>
            <person name="Harholt J."/>
            <person name="Hattori M."/>
            <person name="Heyl A."/>
            <person name="Hirai T."/>
            <person name="Hiwatashi Y."/>
            <person name="Ishikawa M."/>
            <person name="Iwata M."/>
            <person name="Karol K.G."/>
            <person name="Koehler B."/>
            <person name="Kolukisaoglu U."/>
            <person name="Kubo M."/>
            <person name="Kurata T."/>
            <person name="Lalonde S."/>
            <person name="Li K."/>
            <person name="Li Y."/>
            <person name="Litt A."/>
            <person name="Lyons E."/>
            <person name="Manning G."/>
            <person name="Maruyama T."/>
            <person name="Michael T.P."/>
            <person name="Mikami K."/>
            <person name="Miyazaki S."/>
            <person name="Morinaga S."/>
            <person name="Murata T."/>
            <person name="Mueller-Roeber B."/>
            <person name="Nelson D.R."/>
            <person name="Obara M."/>
            <person name="Oguri Y."/>
            <person name="Olmstead R.G."/>
            <person name="Onodera N."/>
            <person name="Petersen B.L."/>
            <person name="Pils B."/>
            <person name="Prigge M."/>
            <person name="Rensing S.A."/>
            <person name="Riano-Pachon D.M."/>
            <person name="Roberts A.W."/>
            <person name="Sato Y."/>
            <person name="Scheller H.V."/>
            <person name="Schulz B."/>
            <person name="Schulz C."/>
            <person name="Shakirov E.V."/>
            <person name="Shibagaki N."/>
            <person name="Shinohara N."/>
            <person name="Shippen D.E."/>
            <person name="Soerensen I."/>
            <person name="Sotooka R."/>
            <person name="Sugimoto N."/>
            <person name="Sugita M."/>
            <person name="Sumikawa N."/>
            <person name="Tanurdzic M."/>
            <person name="Theissen G."/>
            <person name="Ulvskov P."/>
            <person name="Wakazuki S."/>
            <person name="Weng J.K."/>
            <person name="Willats W.W."/>
            <person name="Wipf D."/>
            <person name="Wolf P.G."/>
            <person name="Yang L."/>
            <person name="Zimmer A.D."/>
            <person name="Zhu Q."/>
            <person name="Mitros T."/>
            <person name="Hellsten U."/>
            <person name="Loque D."/>
            <person name="Otillar R."/>
            <person name="Salamov A."/>
            <person name="Schmutz J."/>
            <person name="Shapiro H."/>
            <person name="Lindquist E."/>
            <person name="Lucas S."/>
            <person name="Rokhsar D."/>
            <person name="Grigoriev I.V."/>
        </authorList>
    </citation>
    <scope>NUCLEOTIDE SEQUENCE [LARGE SCALE GENOMIC DNA]</scope>
</reference>
<feature type="chain" id="PRO_5003122883" description="Peptidase S8/S53 domain-containing protein" evidence="8">
    <location>
        <begin position="20"/>
        <end position="732"/>
    </location>
</feature>
<dbReference type="OrthoDB" id="206201at2759"/>
<evidence type="ECO:0000256" key="4">
    <source>
        <dbReference type="ARBA" id="ARBA00022801"/>
    </source>
</evidence>
<keyword evidence="13" id="KW-1185">Reference proteome</keyword>
<evidence type="ECO:0000256" key="7">
    <source>
        <dbReference type="PROSITE-ProRule" id="PRU01240"/>
    </source>
</evidence>
<dbReference type="PRINTS" id="PR00723">
    <property type="entry name" value="SUBTILISIN"/>
</dbReference>
<dbReference type="InterPro" id="IPR041469">
    <property type="entry name" value="Subtilisin-like_FN3"/>
</dbReference>
<dbReference type="OMA" id="RTQIMQN"/>
<evidence type="ECO:0000256" key="1">
    <source>
        <dbReference type="ARBA" id="ARBA00011073"/>
    </source>
</evidence>
<proteinExistence type="inferred from homology"/>
<dbReference type="Gene3D" id="3.30.70.80">
    <property type="entry name" value="Peptidase S8 propeptide/proteinase inhibitor I9"/>
    <property type="match status" value="1"/>
</dbReference>
<dbReference type="KEGG" id="smo:SELMODRAFT_424020"/>
<dbReference type="Gramene" id="EFJ14181">
    <property type="protein sequence ID" value="EFJ14181"/>
    <property type="gene ID" value="SELMODRAFT_424020"/>
</dbReference>
<dbReference type="Gene3D" id="3.50.30.30">
    <property type="match status" value="1"/>
</dbReference>
<dbReference type="InterPro" id="IPR045051">
    <property type="entry name" value="SBT"/>
</dbReference>
<dbReference type="Gene3D" id="2.60.40.2310">
    <property type="match status" value="1"/>
</dbReference>
<organism evidence="13">
    <name type="scientific">Selaginella moellendorffii</name>
    <name type="common">Spikemoss</name>
    <dbReference type="NCBI Taxonomy" id="88036"/>
    <lineage>
        <taxon>Eukaryota</taxon>
        <taxon>Viridiplantae</taxon>
        <taxon>Streptophyta</taxon>
        <taxon>Embryophyta</taxon>
        <taxon>Tracheophyta</taxon>
        <taxon>Lycopodiopsida</taxon>
        <taxon>Selaginellales</taxon>
        <taxon>Selaginellaceae</taxon>
        <taxon>Selaginella</taxon>
    </lineage>
</organism>
<keyword evidence="3 8" id="KW-0732">Signal</keyword>
<feature type="domain" description="Peptidase S8/S53" evidence="9">
    <location>
        <begin position="127"/>
        <end position="577"/>
    </location>
</feature>
<evidence type="ECO:0000259" key="11">
    <source>
        <dbReference type="Pfam" id="PF17766"/>
    </source>
</evidence>
<evidence type="ECO:0000256" key="5">
    <source>
        <dbReference type="ARBA" id="ARBA00022825"/>
    </source>
</evidence>
<comment type="similarity">
    <text evidence="1 7">Belongs to the peptidase S8 family.</text>
</comment>
<name>D8SNJ3_SELML</name>
<accession>D8SNJ3</accession>
<gene>
    <name evidence="12" type="ORF">SELMODRAFT_424020</name>
</gene>
<dbReference type="Pfam" id="PF00082">
    <property type="entry name" value="Peptidase_S8"/>
    <property type="match status" value="1"/>
</dbReference>
<dbReference type="InterPro" id="IPR023828">
    <property type="entry name" value="Peptidase_S8_Ser-AS"/>
</dbReference>
<evidence type="ECO:0000313" key="13">
    <source>
        <dbReference type="Proteomes" id="UP000001514"/>
    </source>
</evidence>
<dbReference type="InParanoid" id="D8SNJ3"/>
<evidence type="ECO:0000256" key="8">
    <source>
        <dbReference type="SAM" id="SignalP"/>
    </source>
</evidence>
<protein>
    <recommendedName>
        <fullName evidence="14">Peptidase S8/S53 domain-containing protein</fullName>
    </recommendedName>
</protein>
<keyword evidence="4 7" id="KW-0378">Hydrolase</keyword>
<dbReference type="PROSITE" id="PS00138">
    <property type="entry name" value="SUBTILASE_SER"/>
    <property type="match status" value="1"/>
</dbReference>
<dbReference type="AlphaFoldDB" id="D8SNJ3"/>
<dbReference type="eggNOG" id="ENOG502QSF0">
    <property type="taxonomic scope" value="Eukaryota"/>
</dbReference>
<dbReference type="GO" id="GO:0004252">
    <property type="term" value="F:serine-type endopeptidase activity"/>
    <property type="evidence" value="ECO:0000318"/>
    <property type="project" value="GO_Central"/>
</dbReference>
<feature type="signal peptide" evidence="8">
    <location>
        <begin position="1"/>
        <end position="19"/>
    </location>
</feature>
<keyword evidence="2 7" id="KW-0645">Protease</keyword>
<feature type="domain" description="Subtilisin-like protease fibronectin type-III" evidence="11">
    <location>
        <begin position="627"/>
        <end position="724"/>
    </location>
</feature>
<keyword evidence="5 7" id="KW-0720">Serine protease</keyword>
<dbReference type="GO" id="GO:0006508">
    <property type="term" value="P:proteolysis"/>
    <property type="evidence" value="ECO:0007669"/>
    <property type="project" value="UniProtKB-KW"/>
</dbReference>
<dbReference type="EMBL" id="GL377629">
    <property type="protein sequence ID" value="EFJ14181.1"/>
    <property type="molecule type" value="Genomic_DNA"/>
</dbReference>
<feature type="active site" description="Charge relay system" evidence="6 7">
    <location>
        <position position="134"/>
    </location>
</feature>
<dbReference type="GO" id="GO:0005576">
    <property type="term" value="C:extracellular region"/>
    <property type="evidence" value="ECO:0000318"/>
    <property type="project" value="GO_Central"/>
</dbReference>
<evidence type="ECO:0000256" key="2">
    <source>
        <dbReference type="ARBA" id="ARBA00022670"/>
    </source>
</evidence>
<evidence type="ECO:0000256" key="6">
    <source>
        <dbReference type="PIRSR" id="PIRSR615500-1"/>
    </source>
</evidence>
<dbReference type="PROSITE" id="PS51892">
    <property type="entry name" value="SUBTILASE"/>
    <property type="match status" value="1"/>
</dbReference>
<dbReference type="SUPFAM" id="SSF52743">
    <property type="entry name" value="Subtilisin-like"/>
    <property type="match status" value="1"/>
</dbReference>
<dbReference type="CDD" id="cd04852">
    <property type="entry name" value="Peptidases_S8_3"/>
    <property type="match status" value="1"/>
</dbReference>
<dbReference type="InterPro" id="IPR015500">
    <property type="entry name" value="Peptidase_S8_subtilisin-rel"/>
</dbReference>
<dbReference type="Proteomes" id="UP000001514">
    <property type="component" value="Unassembled WGS sequence"/>
</dbReference>
<dbReference type="FunFam" id="3.40.50.200:FF:000006">
    <property type="entry name" value="Subtilisin-like protease SBT1.5"/>
    <property type="match status" value="1"/>
</dbReference>
<dbReference type="InterPro" id="IPR000209">
    <property type="entry name" value="Peptidase_S8/S53_dom"/>
</dbReference>
<evidence type="ECO:0000259" key="9">
    <source>
        <dbReference type="Pfam" id="PF00082"/>
    </source>
</evidence>
<feature type="domain" description="Inhibitor I9" evidence="10">
    <location>
        <begin position="21"/>
        <end position="100"/>
    </location>
</feature>
<dbReference type="Pfam" id="PF05922">
    <property type="entry name" value="Inhibitor_I9"/>
    <property type="match status" value="1"/>
</dbReference>
<dbReference type="InterPro" id="IPR010259">
    <property type="entry name" value="S8pro/Inhibitor_I9"/>
</dbReference>
<evidence type="ECO:0008006" key="14">
    <source>
        <dbReference type="Google" id="ProtNLM"/>
    </source>
</evidence>